<dbReference type="Proteomes" id="UP000000374">
    <property type="component" value="Chromosome"/>
</dbReference>
<dbReference type="PANTHER" id="PTHR30004">
    <property type="entry name" value="4-HYDROXYTHREONINE-4-PHOSPHATE DEHYDROGENASE"/>
    <property type="match status" value="1"/>
</dbReference>
<dbReference type="EC" id="1.1.1.262" evidence="4"/>
<dbReference type="KEGG" id="vei:Veis_2710"/>
<gene>
    <name evidence="4" type="ordered locus">Veis_2710</name>
</gene>
<keyword evidence="5" id="KW-1185">Reference proteome</keyword>
<dbReference type="eggNOG" id="COG1995">
    <property type="taxonomic scope" value="Bacteria"/>
</dbReference>
<evidence type="ECO:0000256" key="2">
    <source>
        <dbReference type="ARBA" id="ARBA00023002"/>
    </source>
</evidence>
<evidence type="ECO:0000313" key="4">
    <source>
        <dbReference type="EMBL" id="ABM58452.1"/>
    </source>
</evidence>
<protein>
    <submittedName>
        <fullName evidence="4">4-hydroxythreonine-4-phosphate dehydrogenase</fullName>
        <ecNumber evidence="4">1.1.1.262</ecNumber>
    </submittedName>
</protein>
<proteinExistence type="predicted"/>
<sequence length="349" mass="37227">MMKSDMTATSLKPVVTVTLGDPAGIGPELVAKLLSRADLLHLANVVLVGDRWLWKEGQAIAGLKVQTVPVSDFAEVRDRDMLSIPAFLEMDTIQASQVTRSQPGAAAGASVLSVLDRCMDAALAGHIDAITFAPLNKHSMKLGGLKHEDELHHFARHLCVKGYFCEFNTLNDLWTARISSHVPLRDVPKYLDKQRIIDATSLIYQSLQRNGITSPRVAVAGLNPHNGDGGTCGREEIDIIAPAVTALADMGIPVQGPFPADTIFLKARDGELDAIVTMYHDQGQIAIKLMGFSQGVTVQGGLPIPITTPAHGTAFDIAGKGQANVEATANAFKIACRMGLARLQGQVAA</sequence>
<keyword evidence="3" id="KW-0520">NAD</keyword>
<keyword evidence="2 4" id="KW-0560">Oxidoreductase</keyword>
<dbReference type="InterPro" id="IPR005255">
    <property type="entry name" value="PdxA_fam"/>
</dbReference>
<evidence type="ECO:0000313" key="5">
    <source>
        <dbReference type="Proteomes" id="UP000000374"/>
    </source>
</evidence>
<accession>A1WLE5</accession>
<evidence type="ECO:0000256" key="3">
    <source>
        <dbReference type="ARBA" id="ARBA00023027"/>
    </source>
</evidence>
<keyword evidence="1" id="KW-0479">Metal-binding</keyword>
<reference evidence="5" key="1">
    <citation type="submission" date="2006-12" db="EMBL/GenBank/DDBJ databases">
        <title>Complete sequence of chromosome 1 of Verminephrobacter eiseniae EF01-2.</title>
        <authorList>
            <person name="Copeland A."/>
            <person name="Lucas S."/>
            <person name="Lapidus A."/>
            <person name="Barry K."/>
            <person name="Detter J.C."/>
            <person name="Glavina del Rio T."/>
            <person name="Dalin E."/>
            <person name="Tice H."/>
            <person name="Pitluck S."/>
            <person name="Chertkov O."/>
            <person name="Brettin T."/>
            <person name="Bruce D."/>
            <person name="Han C."/>
            <person name="Tapia R."/>
            <person name="Gilna P."/>
            <person name="Schmutz J."/>
            <person name="Larimer F."/>
            <person name="Land M."/>
            <person name="Hauser L."/>
            <person name="Kyrpides N."/>
            <person name="Kim E."/>
            <person name="Stahl D."/>
            <person name="Richardson P."/>
        </authorList>
    </citation>
    <scope>NUCLEOTIDE SEQUENCE [LARGE SCALE GENOMIC DNA]</scope>
    <source>
        <strain evidence="5">EF01-2</strain>
    </source>
</reference>
<dbReference type="HOGENOM" id="CLU_040168_0_1_4"/>
<dbReference type="GO" id="GO:0050570">
    <property type="term" value="F:4-hydroxythreonine-4-phosphate dehydrogenase activity"/>
    <property type="evidence" value="ECO:0007669"/>
    <property type="project" value="UniProtKB-EC"/>
</dbReference>
<dbReference type="STRING" id="391735.Veis_2710"/>
<name>A1WLE5_VEREI</name>
<dbReference type="SUPFAM" id="SSF53659">
    <property type="entry name" value="Isocitrate/Isopropylmalate dehydrogenase-like"/>
    <property type="match status" value="1"/>
</dbReference>
<dbReference type="AlphaFoldDB" id="A1WLE5"/>
<evidence type="ECO:0000256" key="1">
    <source>
        <dbReference type="ARBA" id="ARBA00022723"/>
    </source>
</evidence>
<dbReference type="EMBL" id="CP000542">
    <property type="protein sequence ID" value="ABM58452.1"/>
    <property type="molecule type" value="Genomic_DNA"/>
</dbReference>
<dbReference type="PANTHER" id="PTHR30004:SF3">
    <property type="entry name" value="4-HYDROXYTHREONINE-4-PHOSPHATE DEHYDROGENASE 2-RELATED"/>
    <property type="match status" value="1"/>
</dbReference>
<dbReference type="GO" id="GO:0046872">
    <property type="term" value="F:metal ion binding"/>
    <property type="evidence" value="ECO:0007669"/>
    <property type="project" value="UniProtKB-KW"/>
</dbReference>
<dbReference type="Gene3D" id="3.40.718.10">
    <property type="entry name" value="Isopropylmalate Dehydrogenase"/>
    <property type="match status" value="1"/>
</dbReference>
<dbReference type="Pfam" id="PF04166">
    <property type="entry name" value="PdxA"/>
    <property type="match status" value="1"/>
</dbReference>
<organism evidence="4 5">
    <name type="scientific">Verminephrobacter eiseniae (strain EF01-2)</name>
    <dbReference type="NCBI Taxonomy" id="391735"/>
    <lineage>
        <taxon>Bacteria</taxon>
        <taxon>Pseudomonadati</taxon>
        <taxon>Pseudomonadota</taxon>
        <taxon>Betaproteobacteria</taxon>
        <taxon>Burkholderiales</taxon>
        <taxon>Comamonadaceae</taxon>
        <taxon>Verminephrobacter</taxon>
    </lineage>
</organism>
<dbReference type="GO" id="GO:0051287">
    <property type="term" value="F:NAD binding"/>
    <property type="evidence" value="ECO:0007669"/>
    <property type="project" value="InterPro"/>
</dbReference>